<dbReference type="Proteomes" id="UP001054837">
    <property type="component" value="Unassembled WGS sequence"/>
</dbReference>
<evidence type="ECO:0000313" key="2">
    <source>
        <dbReference type="Proteomes" id="UP001054837"/>
    </source>
</evidence>
<dbReference type="AlphaFoldDB" id="A0AAV4UNY4"/>
<keyword evidence="2" id="KW-1185">Reference proteome</keyword>
<dbReference type="EMBL" id="BPLQ01011699">
    <property type="protein sequence ID" value="GIY59677.1"/>
    <property type="molecule type" value="Genomic_DNA"/>
</dbReference>
<name>A0AAV4UNY4_9ARAC</name>
<evidence type="ECO:0000313" key="1">
    <source>
        <dbReference type="EMBL" id="GIY59677.1"/>
    </source>
</evidence>
<proteinExistence type="predicted"/>
<comment type="caution">
    <text evidence="1">The sequence shown here is derived from an EMBL/GenBank/DDBJ whole genome shotgun (WGS) entry which is preliminary data.</text>
</comment>
<reference evidence="1 2" key="1">
    <citation type="submission" date="2021-06" db="EMBL/GenBank/DDBJ databases">
        <title>Caerostris darwini draft genome.</title>
        <authorList>
            <person name="Kono N."/>
            <person name="Arakawa K."/>
        </authorList>
    </citation>
    <scope>NUCLEOTIDE SEQUENCE [LARGE SCALE GENOMIC DNA]</scope>
</reference>
<sequence length="109" mass="12855">MNSILFGSVLLPYLTIIFQDKTFAHNINKTKVTSHTACALISRFMKLFRTVAMSFMIRCRDVTELETNDSFAEHPELIVNNQSWRVIARRFWDFFAIIFLVMRTFGKRK</sequence>
<protein>
    <submittedName>
        <fullName evidence="1">Uncharacterized protein</fullName>
    </submittedName>
</protein>
<accession>A0AAV4UNY4</accession>
<gene>
    <name evidence="1" type="ORF">CDAR_505411</name>
</gene>
<organism evidence="1 2">
    <name type="scientific">Caerostris darwini</name>
    <dbReference type="NCBI Taxonomy" id="1538125"/>
    <lineage>
        <taxon>Eukaryota</taxon>
        <taxon>Metazoa</taxon>
        <taxon>Ecdysozoa</taxon>
        <taxon>Arthropoda</taxon>
        <taxon>Chelicerata</taxon>
        <taxon>Arachnida</taxon>
        <taxon>Araneae</taxon>
        <taxon>Araneomorphae</taxon>
        <taxon>Entelegynae</taxon>
        <taxon>Araneoidea</taxon>
        <taxon>Araneidae</taxon>
        <taxon>Caerostris</taxon>
    </lineage>
</organism>